<evidence type="ECO:0000256" key="1">
    <source>
        <dbReference type="SAM" id="MobiDB-lite"/>
    </source>
</evidence>
<dbReference type="SUPFAM" id="SSF53474">
    <property type="entry name" value="alpha/beta-Hydrolases"/>
    <property type="match status" value="1"/>
</dbReference>
<organism evidence="2">
    <name type="scientific">Nakamurella sp. A5-74</name>
    <dbReference type="NCBI Taxonomy" id="3158264"/>
    <lineage>
        <taxon>Bacteria</taxon>
        <taxon>Bacillati</taxon>
        <taxon>Actinomycetota</taxon>
        <taxon>Actinomycetes</taxon>
        <taxon>Nakamurellales</taxon>
        <taxon>Nakamurellaceae</taxon>
        <taxon>Nakamurella</taxon>
    </lineage>
</organism>
<evidence type="ECO:0008006" key="3">
    <source>
        <dbReference type="Google" id="ProtNLM"/>
    </source>
</evidence>
<feature type="region of interest" description="Disordered" evidence="1">
    <location>
        <begin position="1"/>
        <end position="25"/>
    </location>
</feature>
<sequence>MSAPGLDQLPPDDAPPLDANGREQSIRDIVFARPIGYRPLQMDLFLPAPQNRPAPLVVHLYGGGFAMGSHQRDPFGSYLTAVPSLPSGKESGLSGVARG</sequence>
<gene>
    <name evidence="2" type="ORF">ABLG96_20240</name>
</gene>
<feature type="compositionally biased region" description="Low complexity" evidence="1">
    <location>
        <begin position="1"/>
        <end position="19"/>
    </location>
</feature>
<dbReference type="RefSeq" id="WP_353649109.1">
    <property type="nucleotide sequence ID" value="NZ_CP159218.1"/>
</dbReference>
<evidence type="ECO:0000313" key="2">
    <source>
        <dbReference type="EMBL" id="XCG63494.1"/>
    </source>
</evidence>
<name>A0AAU8DND1_9ACTN</name>
<proteinExistence type="predicted"/>
<protein>
    <recommendedName>
        <fullName evidence="3">Carboxylesterase family protein</fullName>
    </recommendedName>
</protein>
<accession>A0AAU8DND1</accession>
<dbReference type="Gene3D" id="3.40.50.1820">
    <property type="entry name" value="alpha/beta hydrolase"/>
    <property type="match status" value="1"/>
</dbReference>
<reference evidence="2" key="1">
    <citation type="submission" date="2024-05" db="EMBL/GenBank/DDBJ databases">
        <authorList>
            <person name="Cai S.Y."/>
            <person name="Jin L.M."/>
            <person name="Li H.R."/>
        </authorList>
    </citation>
    <scope>NUCLEOTIDE SEQUENCE</scope>
    <source>
        <strain evidence="2">A5-74</strain>
    </source>
</reference>
<dbReference type="InterPro" id="IPR029058">
    <property type="entry name" value="AB_hydrolase_fold"/>
</dbReference>
<dbReference type="AlphaFoldDB" id="A0AAU8DND1"/>
<dbReference type="EMBL" id="CP159218">
    <property type="protein sequence ID" value="XCG63494.1"/>
    <property type="molecule type" value="Genomic_DNA"/>
</dbReference>